<dbReference type="AlphaFoldDB" id="A0A7W8GDW1"/>
<proteinExistence type="predicted"/>
<feature type="signal peptide" evidence="1">
    <location>
        <begin position="1"/>
        <end position="22"/>
    </location>
</feature>
<evidence type="ECO:0000256" key="1">
    <source>
        <dbReference type="SAM" id="SignalP"/>
    </source>
</evidence>
<evidence type="ECO:0000313" key="3">
    <source>
        <dbReference type="Proteomes" id="UP000525389"/>
    </source>
</evidence>
<gene>
    <name evidence="2" type="ORF">HNQ09_000945</name>
</gene>
<sequence>MTAHRWMLAAGLLGAALGGTWAAAHGESAGVQLRGAVLCLDPSSAAVTFVGVPAARQRQASRLRPALYAALLGALREGRVRHEVRASCRQHRGATRLSVEVRYLDSRTYIGFGDPAYSYVMGLRVGLAGGGGGAASPAFASSWNDIHSERRTGQAFEAALGALGRVQARDLTRAWRQANP</sequence>
<dbReference type="RefSeq" id="WP_343057613.1">
    <property type="nucleotide sequence ID" value="NZ_JACHFN010000002.1"/>
</dbReference>
<evidence type="ECO:0000313" key="2">
    <source>
        <dbReference type="EMBL" id="MBB5233528.1"/>
    </source>
</evidence>
<keyword evidence="3" id="KW-1185">Reference proteome</keyword>
<keyword evidence="1" id="KW-0732">Signal</keyword>
<protein>
    <submittedName>
        <fullName evidence="2">Putative membrane protein YfcA</fullName>
    </submittedName>
</protein>
<comment type="caution">
    <text evidence="2">The sequence shown here is derived from an EMBL/GenBank/DDBJ whole genome shotgun (WGS) entry which is preliminary data.</text>
</comment>
<reference evidence="2 3" key="1">
    <citation type="submission" date="2020-08" db="EMBL/GenBank/DDBJ databases">
        <title>Genomic Encyclopedia of Type Strains, Phase IV (KMG-IV): sequencing the most valuable type-strain genomes for metagenomic binning, comparative biology and taxonomic classification.</title>
        <authorList>
            <person name="Goeker M."/>
        </authorList>
    </citation>
    <scope>NUCLEOTIDE SEQUENCE [LARGE SCALE GENOMIC DNA]</scope>
    <source>
        <strain evidence="2 3">DSM 101791</strain>
    </source>
</reference>
<dbReference type="Proteomes" id="UP000525389">
    <property type="component" value="Unassembled WGS sequence"/>
</dbReference>
<name>A0A7W8GDW1_9DEIO</name>
<organism evidence="2 3">
    <name type="scientific">Deinococcus budaensis</name>
    <dbReference type="NCBI Taxonomy" id="1665626"/>
    <lineage>
        <taxon>Bacteria</taxon>
        <taxon>Thermotogati</taxon>
        <taxon>Deinococcota</taxon>
        <taxon>Deinococci</taxon>
        <taxon>Deinococcales</taxon>
        <taxon>Deinococcaceae</taxon>
        <taxon>Deinococcus</taxon>
    </lineage>
</organism>
<accession>A0A7W8GDW1</accession>
<feature type="chain" id="PRO_5030978489" evidence="1">
    <location>
        <begin position="23"/>
        <end position="180"/>
    </location>
</feature>
<dbReference type="EMBL" id="JACHFN010000002">
    <property type="protein sequence ID" value="MBB5233528.1"/>
    <property type="molecule type" value="Genomic_DNA"/>
</dbReference>